<dbReference type="HOGENOM" id="CLU_3237769_0_0_10"/>
<sequence>MYLQHLYFMCSADVKSYPKILVLYRNNVVILQRKYGALIEGRK</sequence>
<proteinExistence type="predicted"/>
<dbReference type="Proteomes" id="UP000005580">
    <property type="component" value="Unassembled WGS sequence"/>
</dbReference>
<name>E7RPB0_9BACT</name>
<gene>
    <name evidence="1" type="ORF">HMPREF0663_11011</name>
</gene>
<accession>E7RPB0</accession>
<evidence type="ECO:0000313" key="1">
    <source>
        <dbReference type="EMBL" id="EFZ37553.1"/>
    </source>
</evidence>
<organism evidence="1 2">
    <name type="scientific">Hoylesella oralis ATCC 33269</name>
    <dbReference type="NCBI Taxonomy" id="873533"/>
    <lineage>
        <taxon>Bacteria</taxon>
        <taxon>Pseudomonadati</taxon>
        <taxon>Bacteroidota</taxon>
        <taxon>Bacteroidia</taxon>
        <taxon>Bacteroidales</taxon>
        <taxon>Prevotellaceae</taxon>
        <taxon>Hoylesella</taxon>
    </lineage>
</organism>
<comment type="caution">
    <text evidence="1">The sequence shown here is derived from an EMBL/GenBank/DDBJ whole genome shotgun (WGS) entry which is preliminary data.</text>
</comment>
<evidence type="ECO:0000313" key="2">
    <source>
        <dbReference type="Proteomes" id="UP000005580"/>
    </source>
</evidence>
<reference evidence="1" key="1">
    <citation type="submission" date="2011-01" db="EMBL/GenBank/DDBJ databases">
        <authorList>
            <person name="Muzny D."/>
            <person name="Qin X."/>
            <person name="Buhay C."/>
            <person name="Dugan-Rocha S."/>
            <person name="Ding Y."/>
            <person name="Chen G."/>
            <person name="Hawes A."/>
            <person name="Holder M."/>
            <person name="Jhangiani S."/>
            <person name="Johnson A."/>
            <person name="Khan Z."/>
            <person name="Li Z."/>
            <person name="Liu W."/>
            <person name="Liu X."/>
            <person name="Perez L."/>
            <person name="Shen H."/>
            <person name="Wang Q."/>
            <person name="Watt J."/>
            <person name="Xi L."/>
            <person name="Xin Y."/>
            <person name="Zhou J."/>
            <person name="Deng J."/>
            <person name="Jiang H."/>
            <person name="Liu Y."/>
            <person name="Qu J."/>
            <person name="Song X.-Z."/>
            <person name="Zhang L."/>
            <person name="Villasana D."/>
            <person name="Johnson A."/>
            <person name="Liu J."/>
            <person name="Liyanage D."/>
            <person name="Lorensuhewa L."/>
            <person name="Robinson T."/>
            <person name="Song A."/>
            <person name="Song B.-B."/>
            <person name="Dinh H."/>
            <person name="Thornton R."/>
            <person name="Coyle M."/>
            <person name="Francisco L."/>
            <person name="Jackson L."/>
            <person name="Javaid M."/>
            <person name="Korchina V."/>
            <person name="Kovar C."/>
            <person name="Mata R."/>
            <person name="Mathew T."/>
            <person name="Ngo R."/>
            <person name="Nguyen L."/>
            <person name="Nguyen N."/>
            <person name="Okwuonu G."/>
            <person name="Ongeri F."/>
            <person name="Pham C."/>
            <person name="Simmons D."/>
            <person name="Wilczek-Boney K."/>
            <person name="Hale W."/>
            <person name="Jakkamsetti A."/>
            <person name="Pham P."/>
            <person name="Ruth R."/>
            <person name="San Lucas F."/>
            <person name="Warren J."/>
            <person name="Zhang J."/>
            <person name="Zhao Z."/>
            <person name="Zhou C."/>
            <person name="Zhu D."/>
            <person name="Lee S."/>
            <person name="Bess C."/>
            <person name="Blankenburg K."/>
            <person name="Forbes L."/>
            <person name="Fu Q."/>
            <person name="Gubbala S."/>
            <person name="Hirani K."/>
            <person name="Jayaseelan J.C."/>
            <person name="Lara F."/>
            <person name="Munidasa M."/>
            <person name="Palculict T."/>
            <person name="Patil S."/>
            <person name="Pu L.-L."/>
            <person name="Saada N."/>
            <person name="Tang L."/>
            <person name="Weissenberger G."/>
            <person name="Zhu Y."/>
            <person name="Hemphill L."/>
            <person name="Shang Y."/>
            <person name="Youmans B."/>
            <person name="Ayvaz T."/>
            <person name="Ross M."/>
            <person name="Santibanez J."/>
            <person name="Aqrawi P."/>
            <person name="Gross S."/>
            <person name="Joshi V."/>
            <person name="Fowler G."/>
            <person name="Nazareth L."/>
            <person name="Reid J."/>
            <person name="Worley K."/>
            <person name="Petrosino J."/>
            <person name="Highlander S."/>
            <person name="Gibbs R."/>
        </authorList>
    </citation>
    <scope>NUCLEOTIDE SEQUENCE [LARGE SCALE GENOMIC DNA]</scope>
    <source>
        <strain evidence="1">ATCC 33269</strain>
    </source>
</reference>
<dbReference type="EMBL" id="AEPE02000003">
    <property type="protein sequence ID" value="EFZ37553.1"/>
    <property type="molecule type" value="Genomic_DNA"/>
</dbReference>
<keyword evidence="2" id="KW-1185">Reference proteome</keyword>
<protein>
    <submittedName>
        <fullName evidence="1">Uncharacterized protein</fullName>
    </submittedName>
</protein>
<dbReference type="AlphaFoldDB" id="E7RPB0"/>